<organism evidence="2 3">
    <name type="scientific">Arthrobacter livingstonensis</name>
    <dbReference type="NCBI Taxonomy" id="670078"/>
    <lineage>
        <taxon>Bacteria</taxon>
        <taxon>Bacillati</taxon>
        <taxon>Actinomycetota</taxon>
        <taxon>Actinomycetes</taxon>
        <taxon>Micrococcales</taxon>
        <taxon>Micrococcaceae</taxon>
        <taxon>Arthrobacter</taxon>
    </lineage>
</organism>
<evidence type="ECO:0000259" key="1">
    <source>
        <dbReference type="Pfam" id="PF04213"/>
    </source>
</evidence>
<dbReference type="EMBL" id="QJVD01000008">
    <property type="protein sequence ID" value="PYI67654.1"/>
    <property type="molecule type" value="Genomic_DNA"/>
</dbReference>
<reference evidence="2 3" key="1">
    <citation type="submission" date="2018-05" db="EMBL/GenBank/DDBJ databases">
        <title>Genetic diversity of glacier-inhabiting Cryobacterium bacteria in China and description of Cryobacterium mengkeensis sp. nov. and Arthrobacter glacialis sp. nov.</title>
        <authorList>
            <person name="Liu Q."/>
            <person name="Xin Y.-H."/>
        </authorList>
    </citation>
    <scope>NUCLEOTIDE SEQUENCE [LARGE SCALE GENOMIC DNA]</scope>
    <source>
        <strain evidence="2 3">LI2</strain>
    </source>
</reference>
<evidence type="ECO:0000313" key="3">
    <source>
        <dbReference type="Proteomes" id="UP000247832"/>
    </source>
</evidence>
<evidence type="ECO:0000313" key="2">
    <source>
        <dbReference type="EMBL" id="PYI67654.1"/>
    </source>
</evidence>
<dbReference type="Pfam" id="PF04213">
    <property type="entry name" value="HtaA"/>
    <property type="match status" value="1"/>
</dbReference>
<proteinExistence type="predicted"/>
<dbReference type="Proteomes" id="UP000247832">
    <property type="component" value="Unassembled WGS sequence"/>
</dbReference>
<accession>A0A2V5LAW6</accession>
<dbReference type="InterPro" id="IPR007331">
    <property type="entry name" value="Htaa"/>
</dbReference>
<gene>
    <name evidence="2" type="ORF">CVV68_09465</name>
</gene>
<name>A0A2V5LAW6_9MICC</name>
<protein>
    <recommendedName>
        <fullName evidence="1">Htaa domain-containing protein</fullName>
    </recommendedName>
</protein>
<dbReference type="AlphaFoldDB" id="A0A2V5LAW6"/>
<comment type="caution">
    <text evidence="2">The sequence shown here is derived from an EMBL/GenBank/DDBJ whole genome shotgun (WGS) entry which is preliminary data.</text>
</comment>
<keyword evidence="3" id="KW-1185">Reference proteome</keyword>
<dbReference type="OrthoDB" id="7210788at2"/>
<sequence>MEPLLPGSFSAIRGAQKSPMTLATHTLIYAYLVSISYPVYSECMKLSSQDHAAFDTTNGVVWLRWRINIGFDDYVRCQTGDGTVTTSGGAFRDVDGSYVFPLTEAPEQPEGTMAFLGEVSFRAYMGVLAVRIAKPTLTLVDGVLELSIIDDAAPAGTRMVLATATPGNLGSVVLDPRLTDRGSELFFSKYKVGSSLAPIHLHVASSDADPAGEDWE</sequence>
<feature type="domain" description="Htaa" evidence="1">
    <location>
        <begin position="63"/>
        <end position="201"/>
    </location>
</feature>